<sequence>MLQAAGVLAATPGAETACSAQGKVAAVVVETSSGHALLDEAAAEELRSWHFIRTDTKSTVPELGIARVPMRYELVE</sequence>
<dbReference type="InterPro" id="IPR037682">
    <property type="entry name" value="TonB_C"/>
</dbReference>
<comment type="caution">
    <text evidence="2">The sequence shown here is derived from an EMBL/GenBank/DDBJ whole genome shotgun (WGS) entry which is preliminary data.</text>
</comment>
<dbReference type="PROSITE" id="PS52015">
    <property type="entry name" value="TONB_CTD"/>
    <property type="match status" value="1"/>
</dbReference>
<name>A0AA38Y136_9EURO</name>
<evidence type="ECO:0000259" key="1">
    <source>
        <dbReference type="PROSITE" id="PS52015"/>
    </source>
</evidence>
<gene>
    <name evidence="2" type="ORF">H2204_007723</name>
</gene>
<dbReference type="SUPFAM" id="SSF74653">
    <property type="entry name" value="TolA/TonB C-terminal domain"/>
    <property type="match status" value="1"/>
</dbReference>
<dbReference type="Pfam" id="PF03544">
    <property type="entry name" value="TonB_C"/>
    <property type="match status" value="1"/>
</dbReference>
<reference evidence="2" key="1">
    <citation type="submission" date="2022-10" db="EMBL/GenBank/DDBJ databases">
        <title>Culturing micro-colonial fungi from biological soil crusts in the Mojave desert and describing Neophaeococcomyces mojavensis, and introducing the new genera and species Taxawa tesnikishii.</title>
        <authorList>
            <person name="Kurbessoian T."/>
            <person name="Stajich J.E."/>
        </authorList>
    </citation>
    <scope>NUCLEOTIDE SEQUENCE</scope>
    <source>
        <strain evidence="2">TK_35</strain>
    </source>
</reference>
<proteinExistence type="predicted"/>
<dbReference type="GO" id="GO:0055085">
    <property type="term" value="P:transmembrane transport"/>
    <property type="evidence" value="ECO:0007669"/>
    <property type="project" value="InterPro"/>
</dbReference>
<organism evidence="2">
    <name type="scientific">Knufia peltigerae</name>
    <dbReference type="NCBI Taxonomy" id="1002370"/>
    <lineage>
        <taxon>Eukaryota</taxon>
        <taxon>Fungi</taxon>
        <taxon>Dikarya</taxon>
        <taxon>Ascomycota</taxon>
        <taxon>Pezizomycotina</taxon>
        <taxon>Eurotiomycetes</taxon>
        <taxon>Chaetothyriomycetidae</taxon>
        <taxon>Chaetothyriales</taxon>
        <taxon>Trichomeriaceae</taxon>
        <taxon>Knufia</taxon>
    </lineage>
</organism>
<evidence type="ECO:0000313" key="2">
    <source>
        <dbReference type="EMBL" id="KAJ9632636.1"/>
    </source>
</evidence>
<feature type="domain" description="TonB C-terminal" evidence="1">
    <location>
        <begin position="1"/>
        <end position="76"/>
    </location>
</feature>
<dbReference type="AlphaFoldDB" id="A0AA38Y136"/>
<protein>
    <recommendedName>
        <fullName evidence="1">TonB C-terminal domain-containing protein</fullName>
    </recommendedName>
</protein>
<accession>A0AA38Y136</accession>
<dbReference type="Gene3D" id="3.30.1150.10">
    <property type="match status" value="1"/>
</dbReference>
<dbReference type="EMBL" id="JAPDRN010000054">
    <property type="protein sequence ID" value="KAJ9632636.1"/>
    <property type="molecule type" value="Genomic_DNA"/>
</dbReference>